<feature type="compositionally biased region" description="Basic and acidic residues" evidence="1">
    <location>
        <begin position="483"/>
        <end position="513"/>
    </location>
</feature>
<dbReference type="InterPro" id="IPR038943">
    <property type="entry name" value="PLDrp1-like"/>
</dbReference>
<sequence length="528" mass="60393">MEDCTGFERLSSCPRWEVDQLRKKALGLKKELRQQLQKGRNLIEASFDDYIEDEGRLLRATFAGKSEKISQDGWRVEMPTFQVLFLKVSPVADVRLSCKSCTKDTPIHIPHNVSKFIDLQLMGWELKGLSKDFKEPKIRINVKGAMYAERTKSKSVLANNLLLNLYNLAPPKPIDFFAQDFLQPLAEKSSSSSRNSKHIPKKEPRDFTMPYYTRDDEAVDDFDEYDPTPYGGGFDLFLTYGRPLSPSEETCYPHSAGNDDNIDYERPQFESYAEPSAYGDDALQAEYSSYSRPKPHSYGAPSGEQGYGSGGYESSRPQPAYGFQPSGSEYGSEGYRRKPEYGEQEYGSGGYGRKQETESYGSGEYGSGGYRRKQESESYGSEEYVSGGYGGRQESDSYGSGGYGRRQESDSYGSGGYGRRQEEGESEGYRRQSESEEYGSGRKQRYGEEGYEGSGYRREEYERPSYGDEEPRRPSYGRSEEEDYRKPSYERRDEDEGYGRKKYGGDSDEEEKHSRRHHHHHRRNYDDE</sequence>
<feature type="compositionally biased region" description="Low complexity" evidence="1">
    <location>
        <begin position="377"/>
        <end position="386"/>
    </location>
</feature>
<evidence type="ECO:0000313" key="3">
    <source>
        <dbReference type="Proteomes" id="UP000321393"/>
    </source>
</evidence>
<dbReference type="PANTHER" id="PTHR33971:SF1">
    <property type="entry name" value="OS02G0743600 PROTEIN"/>
    <property type="match status" value="1"/>
</dbReference>
<dbReference type="STRING" id="1194695.A0A5A7UCY4"/>
<dbReference type="PANTHER" id="PTHR33971">
    <property type="entry name" value="OS06G0232000 PROTEIN"/>
    <property type="match status" value="1"/>
</dbReference>
<accession>A0A5A7UCY4</accession>
<evidence type="ECO:0000313" key="2">
    <source>
        <dbReference type="EMBL" id="KAA0053783.1"/>
    </source>
</evidence>
<gene>
    <name evidence="2" type="ORF">E6C27_scaffold135G001680</name>
</gene>
<comment type="caution">
    <text evidence="2">The sequence shown here is derived from an EMBL/GenBank/DDBJ whole genome shotgun (WGS) entry which is preliminary data.</text>
</comment>
<name>A0A5A7UCY4_CUCMM</name>
<reference evidence="2 3" key="1">
    <citation type="submission" date="2019-08" db="EMBL/GenBank/DDBJ databases">
        <title>Draft genome sequences of two oriental melons (Cucumis melo L. var makuwa).</title>
        <authorList>
            <person name="Kwon S.-Y."/>
        </authorList>
    </citation>
    <scope>NUCLEOTIDE SEQUENCE [LARGE SCALE GENOMIC DNA]</scope>
    <source>
        <strain evidence="3">cv. SW 3</strain>
        <tissue evidence="2">Leaf</tissue>
    </source>
</reference>
<evidence type="ECO:0000256" key="1">
    <source>
        <dbReference type="SAM" id="MobiDB-lite"/>
    </source>
</evidence>
<feature type="region of interest" description="Disordered" evidence="1">
    <location>
        <begin position="288"/>
        <end position="528"/>
    </location>
</feature>
<feature type="compositionally biased region" description="Basic and acidic residues" evidence="1">
    <location>
        <begin position="419"/>
        <end position="434"/>
    </location>
</feature>
<feature type="compositionally biased region" description="Basic and acidic residues" evidence="1">
    <location>
        <begin position="455"/>
        <end position="473"/>
    </location>
</feature>
<organism evidence="2 3">
    <name type="scientific">Cucumis melo var. makuwa</name>
    <name type="common">Oriental melon</name>
    <dbReference type="NCBI Taxonomy" id="1194695"/>
    <lineage>
        <taxon>Eukaryota</taxon>
        <taxon>Viridiplantae</taxon>
        <taxon>Streptophyta</taxon>
        <taxon>Embryophyta</taxon>
        <taxon>Tracheophyta</taxon>
        <taxon>Spermatophyta</taxon>
        <taxon>Magnoliopsida</taxon>
        <taxon>eudicotyledons</taxon>
        <taxon>Gunneridae</taxon>
        <taxon>Pentapetalae</taxon>
        <taxon>rosids</taxon>
        <taxon>fabids</taxon>
        <taxon>Cucurbitales</taxon>
        <taxon>Cucurbitaceae</taxon>
        <taxon>Benincaseae</taxon>
        <taxon>Cucumis</taxon>
    </lineage>
</organism>
<proteinExistence type="predicted"/>
<dbReference type="Pfam" id="PF09366">
    <property type="entry name" value="DUF1997"/>
    <property type="match status" value="1"/>
</dbReference>
<dbReference type="InterPro" id="IPR018971">
    <property type="entry name" value="DUF1997"/>
</dbReference>
<feature type="region of interest" description="Disordered" evidence="1">
    <location>
        <begin position="188"/>
        <end position="209"/>
    </location>
</feature>
<dbReference type="OrthoDB" id="783250at2759"/>
<feature type="compositionally biased region" description="Basic residues" evidence="1">
    <location>
        <begin position="514"/>
        <end position="528"/>
    </location>
</feature>
<dbReference type="AlphaFoldDB" id="A0A5A7UCY4"/>
<protein>
    <submittedName>
        <fullName evidence="2">Uncharacterized protein</fullName>
    </submittedName>
</protein>
<dbReference type="EMBL" id="SSTE01009109">
    <property type="protein sequence ID" value="KAA0053783.1"/>
    <property type="molecule type" value="Genomic_DNA"/>
</dbReference>
<dbReference type="Proteomes" id="UP000321393">
    <property type="component" value="Unassembled WGS sequence"/>
</dbReference>
<dbReference type="GO" id="GO:0070300">
    <property type="term" value="F:phosphatidic acid binding"/>
    <property type="evidence" value="ECO:0007669"/>
    <property type="project" value="InterPro"/>
</dbReference>